<feature type="region of interest" description="Disordered" evidence="1">
    <location>
        <begin position="140"/>
        <end position="169"/>
    </location>
</feature>
<feature type="compositionally biased region" description="Low complexity" evidence="1">
    <location>
        <begin position="150"/>
        <end position="167"/>
    </location>
</feature>
<dbReference type="AlphaFoldDB" id="A0AAE0C4X2"/>
<proteinExistence type="predicted"/>
<feature type="compositionally biased region" description="Low complexity" evidence="1">
    <location>
        <begin position="186"/>
        <end position="199"/>
    </location>
</feature>
<protein>
    <submittedName>
        <fullName evidence="2">Uncharacterized protein</fullName>
    </submittedName>
</protein>
<comment type="caution">
    <text evidence="2">The sequence shown here is derived from an EMBL/GenBank/DDBJ whole genome shotgun (WGS) entry which is preliminary data.</text>
</comment>
<dbReference type="EMBL" id="LGRX02028003">
    <property type="protein sequence ID" value="KAK3248521.1"/>
    <property type="molecule type" value="Genomic_DNA"/>
</dbReference>
<name>A0AAE0C4X2_9CHLO</name>
<evidence type="ECO:0000313" key="2">
    <source>
        <dbReference type="EMBL" id="KAK3248521.1"/>
    </source>
</evidence>
<feature type="region of interest" description="Disordered" evidence="1">
    <location>
        <begin position="341"/>
        <end position="373"/>
    </location>
</feature>
<feature type="region of interest" description="Disordered" evidence="1">
    <location>
        <begin position="181"/>
        <end position="208"/>
    </location>
</feature>
<sequence length="373" mass="37763">MGDWVPMATGAAGGPALFATRRGPKVATSCPKMGDRVLMATRPPDPCKFLDTDRAKDICLKMGIGPHGNGSRGRPDQISATPAAGASVVVSCPKMGDRVPIATGAAGGPGQFPATSAVGASVEAPCPKVGDWVLTPTGAAGDTGQFPLDTGAVGSPGSSSSPASSTTKRLDELRAKMKRRTEARLAAAAASSSSSASASPEQPESVSPTRAAAAVVSLAQPAVDAAAPGAAPVAQAGAVPAALLPSPRGVTLLSATSSELLAMDDDAFWAAVDAVEESPDSEEEEDGFWSRDAEIAADADAALVRRQSAAVLPVVVHFEGRGGMQHSACSLCVSQKRARQERGATVSKRQKQGGSEAAGPSRTRLTVRTLHMH</sequence>
<evidence type="ECO:0000256" key="1">
    <source>
        <dbReference type="SAM" id="MobiDB-lite"/>
    </source>
</evidence>
<dbReference type="Proteomes" id="UP001190700">
    <property type="component" value="Unassembled WGS sequence"/>
</dbReference>
<keyword evidence="3" id="KW-1185">Reference proteome</keyword>
<organism evidence="2 3">
    <name type="scientific">Cymbomonas tetramitiformis</name>
    <dbReference type="NCBI Taxonomy" id="36881"/>
    <lineage>
        <taxon>Eukaryota</taxon>
        <taxon>Viridiplantae</taxon>
        <taxon>Chlorophyta</taxon>
        <taxon>Pyramimonadophyceae</taxon>
        <taxon>Pyramimonadales</taxon>
        <taxon>Pyramimonadaceae</taxon>
        <taxon>Cymbomonas</taxon>
    </lineage>
</organism>
<gene>
    <name evidence="2" type="ORF">CYMTET_42016</name>
</gene>
<evidence type="ECO:0000313" key="3">
    <source>
        <dbReference type="Proteomes" id="UP001190700"/>
    </source>
</evidence>
<reference evidence="2 3" key="1">
    <citation type="journal article" date="2015" name="Genome Biol. Evol.">
        <title>Comparative Genomics of a Bacterivorous Green Alga Reveals Evolutionary Causalities and Consequences of Phago-Mixotrophic Mode of Nutrition.</title>
        <authorList>
            <person name="Burns J.A."/>
            <person name="Paasch A."/>
            <person name="Narechania A."/>
            <person name="Kim E."/>
        </authorList>
    </citation>
    <scope>NUCLEOTIDE SEQUENCE [LARGE SCALE GENOMIC DNA]</scope>
    <source>
        <strain evidence="2 3">PLY_AMNH</strain>
    </source>
</reference>
<accession>A0AAE0C4X2</accession>